<sequence>MEVSHPVQYPIRSPHTREHTADRLLRHTPTKTPSVLQRSASVRRRPSQHQGPKRNESNDESQIPAAVSEIEELGVIEPLPRSRTPRSADTHSAMNRASLQGPVHHEDRKLSSDPSLSEEAAVDAQLRNLNLGQPSGDSSTLHTPNDHVQRTSDVLDLTHAAANQRVIPSRSTSENDDRRRSARLPWPIPDSPATQGSAEYSEDALKAALEGTNSSIDVELEQLIVGDANLDVHVKSLYSEGEHMLNTDTKVVQRSSSLPCTTGVFSKLKDKFRGIPERCISASHAQDSQEKCEESTHTPRALNGVSIFYSSKDNRVIVDPASGDPMQLTNSQKIRRSYSFQARIGLFRTQSARSLDSIRTFTINQLQPLLRNLPFAHLMRSTSFESASFSQSVKEHLMKAAFSRSAKLKLWFRAGQVSASGRSTVMRVAYPSLKCSLCPRIFKGPDRKRRYARHCNKVHDPSFPANVEDAGSVNHSSHMRVLIRTRGVLSVDEFFSDHSVDAELPESPMYLDTEHIETRRSIATSMDLITNADKANDASLSWDLEEDKVLWLKPYDPWTQDDINHTSRAAFADSISCPYCDVEYCGLQKKVYLNRHVNARHPEHVPKPVKRKKIENDFIQHTKHHGFRNKIHEGLRLKEDIIGPLLSIRHDKAKERQKRLWAERQRKSGSAILAPTGGFIELHEYAQ</sequence>
<keyword evidence="3" id="KW-1185">Reference proteome</keyword>
<feature type="compositionally biased region" description="Basic and acidic residues" evidence="1">
    <location>
        <begin position="15"/>
        <end position="25"/>
    </location>
</feature>
<accession>A0A6A6ZJW6</accession>
<evidence type="ECO:0000313" key="2">
    <source>
        <dbReference type="EMBL" id="KAF2821391.1"/>
    </source>
</evidence>
<evidence type="ECO:0000256" key="1">
    <source>
        <dbReference type="SAM" id="MobiDB-lite"/>
    </source>
</evidence>
<dbReference type="OrthoDB" id="10684077at2759"/>
<organism evidence="2 3">
    <name type="scientific">Ophiobolus disseminans</name>
    <dbReference type="NCBI Taxonomy" id="1469910"/>
    <lineage>
        <taxon>Eukaryota</taxon>
        <taxon>Fungi</taxon>
        <taxon>Dikarya</taxon>
        <taxon>Ascomycota</taxon>
        <taxon>Pezizomycotina</taxon>
        <taxon>Dothideomycetes</taxon>
        <taxon>Pleosporomycetidae</taxon>
        <taxon>Pleosporales</taxon>
        <taxon>Pleosporineae</taxon>
        <taxon>Phaeosphaeriaceae</taxon>
        <taxon>Ophiobolus</taxon>
    </lineage>
</organism>
<proteinExistence type="predicted"/>
<dbReference type="Proteomes" id="UP000799424">
    <property type="component" value="Unassembled WGS sequence"/>
</dbReference>
<feature type="compositionally biased region" description="Polar residues" evidence="1">
    <location>
        <begin position="30"/>
        <end position="40"/>
    </location>
</feature>
<dbReference type="AlphaFoldDB" id="A0A6A6ZJW6"/>
<protein>
    <submittedName>
        <fullName evidence="2">Uncharacterized protein</fullName>
    </submittedName>
</protein>
<dbReference type="EMBL" id="MU006237">
    <property type="protein sequence ID" value="KAF2821391.1"/>
    <property type="molecule type" value="Genomic_DNA"/>
</dbReference>
<evidence type="ECO:0000313" key="3">
    <source>
        <dbReference type="Proteomes" id="UP000799424"/>
    </source>
</evidence>
<name>A0A6A6ZJW6_9PLEO</name>
<feature type="compositionally biased region" description="Polar residues" evidence="1">
    <location>
        <begin position="85"/>
        <end position="98"/>
    </location>
</feature>
<gene>
    <name evidence="2" type="ORF">CC86DRAFT_103386</name>
</gene>
<feature type="region of interest" description="Disordered" evidence="1">
    <location>
        <begin position="1"/>
        <end position="119"/>
    </location>
</feature>
<feature type="region of interest" description="Disordered" evidence="1">
    <location>
        <begin position="160"/>
        <end position="197"/>
    </location>
</feature>
<reference evidence="2" key="1">
    <citation type="journal article" date="2020" name="Stud. Mycol.">
        <title>101 Dothideomycetes genomes: a test case for predicting lifestyles and emergence of pathogens.</title>
        <authorList>
            <person name="Haridas S."/>
            <person name="Albert R."/>
            <person name="Binder M."/>
            <person name="Bloem J."/>
            <person name="Labutti K."/>
            <person name="Salamov A."/>
            <person name="Andreopoulos B."/>
            <person name="Baker S."/>
            <person name="Barry K."/>
            <person name="Bills G."/>
            <person name="Bluhm B."/>
            <person name="Cannon C."/>
            <person name="Castanera R."/>
            <person name="Culley D."/>
            <person name="Daum C."/>
            <person name="Ezra D."/>
            <person name="Gonzalez J."/>
            <person name="Henrissat B."/>
            <person name="Kuo A."/>
            <person name="Liang C."/>
            <person name="Lipzen A."/>
            <person name="Lutzoni F."/>
            <person name="Magnuson J."/>
            <person name="Mondo S."/>
            <person name="Nolan M."/>
            <person name="Ohm R."/>
            <person name="Pangilinan J."/>
            <person name="Park H.-J."/>
            <person name="Ramirez L."/>
            <person name="Alfaro M."/>
            <person name="Sun H."/>
            <person name="Tritt A."/>
            <person name="Yoshinaga Y."/>
            <person name="Zwiers L.-H."/>
            <person name="Turgeon B."/>
            <person name="Goodwin S."/>
            <person name="Spatafora J."/>
            <person name="Crous P."/>
            <person name="Grigoriev I."/>
        </authorList>
    </citation>
    <scope>NUCLEOTIDE SEQUENCE</scope>
    <source>
        <strain evidence="2">CBS 113818</strain>
    </source>
</reference>